<dbReference type="Proteomes" id="UP000823824">
    <property type="component" value="Unassembled WGS sequence"/>
</dbReference>
<feature type="binding site" evidence="4">
    <location>
        <position position="207"/>
    </location>
    <ligand>
        <name>molybdate</name>
        <dbReference type="ChEBI" id="CHEBI:36264"/>
    </ligand>
</feature>
<evidence type="ECO:0000313" key="6">
    <source>
        <dbReference type="EMBL" id="HJB14006.1"/>
    </source>
</evidence>
<feature type="binding site" evidence="4">
    <location>
        <position position="225"/>
    </location>
    <ligand>
        <name>molybdate</name>
        <dbReference type="ChEBI" id="CHEBI:36264"/>
    </ligand>
</feature>
<reference evidence="6" key="1">
    <citation type="journal article" date="2021" name="PeerJ">
        <title>Extensive microbial diversity within the chicken gut microbiome revealed by metagenomics and culture.</title>
        <authorList>
            <person name="Gilroy R."/>
            <person name="Ravi A."/>
            <person name="Getino M."/>
            <person name="Pursley I."/>
            <person name="Horton D.L."/>
            <person name="Alikhan N.F."/>
            <person name="Baker D."/>
            <person name="Gharbi K."/>
            <person name="Hall N."/>
            <person name="Watson M."/>
            <person name="Adriaenssens E.M."/>
            <person name="Foster-Nyarko E."/>
            <person name="Jarju S."/>
            <person name="Secka A."/>
            <person name="Antonio M."/>
            <person name="Oren A."/>
            <person name="Chaudhuri R.R."/>
            <person name="La Ragione R."/>
            <person name="Hildebrand F."/>
            <person name="Pallen M.J."/>
        </authorList>
    </citation>
    <scope>NUCLEOTIDE SEQUENCE</scope>
    <source>
        <strain evidence="6">ChiBcec18-1249</strain>
    </source>
</reference>
<organism evidence="6 7">
    <name type="scientific">Candidatus Oscillibacter excrementigallinarum</name>
    <dbReference type="NCBI Taxonomy" id="2838716"/>
    <lineage>
        <taxon>Bacteria</taxon>
        <taxon>Bacillati</taxon>
        <taxon>Bacillota</taxon>
        <taxon>Clostridia</taxon>
        <taxon>Eubacteriales</taxon>
        <taxon>Oscillospiraceae</taxon>
        <taxon>Oscillibacter</taxon>
    </lineage>
</organism>
<dbReference type="GO" id="GO:0030973">
    <property type="term" value="F:molybdate ion binding"/>
    <property type="evidence" value="ECO:0007669"/>
    <property type="project" value="TreeGrafter"/>
</dbReference>
<evidence type="ECO:0000256" key="4">
    <source>
        <dbReference type="PIRSR" id="PIRSR004846-1"/>
    </source>
</evidence>
<feature type="binding site" evidence="4">
    <location>
        <position position="56"/>
    </location>
    <ligand>
        <name>molybdate</name>
        <dbReference type="ChEBI" id="CHEBI:36264"/>
    </ligand>
</feature>
<comment type="similarity">
    <text evidence="1">Belongs to the bacterial solute-binding protein ModA family.</text>
</comment>
<evidence type="ECO:0000256" key="1">
    <source>
        <dbReference type="ARBA" id="ARBA00009175"/>
    </source>
</evidence>
<dbReference type="EMBL" id="DWZJ01000089">
    <property type="protein sequence ID" value="HJB14006.1"/>
    <property type="molecule type" value="Genomic_DNA"/>
</dbReference>
<evidence type="ECO:0000256" key="5">
    <source>
        <dbReference type="SAM" id="SignalP"/>
    </source>
</evidence>
<dbReference type="PIRSF" id="PIRSF004846">
    <property type="entry name" value="ModA"/>
    <property type="match status" value="1"/>
</dbReference>
<feature type="chain" id="PRO_5039037889" evidence="5">
    <location>
        <begin position="22"/>
        <end position="289"/>
    </location>
</feature>
<dbReference type="SUPFAM" id="SSF53850">
    <property type="entry name" value="Periplasmic binding protein-like II"/>
    <property type="match status" value="1"/>
</dbReference>
<name>A0A9D2LK48_9FIRM</name>
<reference evidence="6" key="2">
    <citation type="submission" date="2021-04" db="EMBL/GenBank/DDBJ databases">
        <authorList>
            <person name="Gilroy R."/>
        </authorList>
    </citation>
    <scope>NUCLEOTIDE SEQUENCE</scope>
    <source>
        <strain evidence="6">ChiBcec18-1249</strain>
    </source>
</reference>
<dbReference type="InterPro" id="IPR050682">
    <property type="entry name" value="ModA/WtpA"/>
</dbReference>
<dbReference type="GO" id="GO:0015689">
    <property type="term" value="P:molybdate ion transport"/>
    <property type="evidence" value="ECO:0007669"/>
    <property type="project" value="InterPro"/>
</dbReference>
<dbReference type="AlphaFoldDB" id="A0A9D2LK48"/>
<evidence type="ECO:0000313" key="7">
    <source>
        <dbReference type="Proteomes" id="UP000823824"/>
    </source>
</evidence>
<evidence type="ECO:0000256" key="3">
    <source>
        <dbReference type="ARBA" id="ARBA00022729"/>
    </source>
</evidence>
<dbReference type="PANTHER" id="PTHR30632:SF0">
    <property type="entry name" value="SULFATE-BINDING PROTEIN"/>
    <property type="match status" value="1"/>
</dbReference>
<keyword evidence="2 4" id="KW-0479">Metal-binding</keyword>
<proteinExistence type="inferred from homology"/>
<accession>A0A9D2LK48</accession>
<keyword evidence="3 5" id="KW-0732">Signal</keyword>
<dbReference type="InterPro" id="IPR005950">
    <property type="entry name" value="ModA"/>
</dbReference>
<dbReference type="PANTHER" id="PTHR30632">
    <property type="entry name" value="MOLYBDATE-BINDING PERIPLASMIC PROTEIN"/>
    <property type="match status" value="1"/>
</dbReference>
<keyword evidence="4" id="KW-0500">Molybdenum</keyword>
<feature type="binding site" evidence="4">
    <location>
        <position position="84"/>
    </location>
    <ligand>
        <name>molybdate</name>
        <dbReference type="ChEBI" id="CHEBI:36264"/>
    </ligand>
</feature>
<evidence type="ECO:0000256" key="2">
    <source>
        <dbReference type="ARBA" id="ARBA00022723"/>
    </source>
</evidence>
<dbReference type="Gene3D" id="3.40.190.10">
    <property type="entry name" value="Periplasmic binding protein-like II"/>
    <property type="match status" value="2"/>
</dbReference>
<gene>
    <name evidence="6" type="primary">modA</name>
    <name evidence="6" type="ORF">H9787_09890</name>
</gene>
<protein>
    <submittedName>
        <fullName evidence="6">Molybdate ABC transporter substrate-binding protein</fullName>
    </submittedName>
</protein>
<sequence length="289" mass="30103">MKKFFSLLLALSLALSLTACGGSTDTGDTAADDTADDATTETAAEPVELYVFAAASMQESLDQVIEAYKAVAPEVTVVATYDSSGTLKTQIQEGADCDVFISAAPKQMNQLDAEGGEENTEGLDLVDSSTRLDLLENKVTLAVPEGNPKGIESFDQLAELLAAGDVFLAMGNSDVPVGQYTQKIFTYYGLDEASLASAGVLTYGSNVKEVTTQVSEGTVDCGVIYATDAFSAGLTVVDEATAEMCGQVIYPAAVMKNSANPEAAKAFLDFLSTDEATACFEAVGFSPMA</sequence>
<dbReference type="NCBIfam" id="TIGR01256">
    <property type="entry name" value="modA"/>
    <property type="match status" value="1"/>
</dbReference>
<dbReference type="PROSITE" id="PS51257">
    <property type="entry name" value="PROKAR_LIPOPROTEIN"/>
    <property type="match status" value="1"/>
</dbReference>
<comment type="caution">
    <text evidence="6">The sequence shown here is derived from an EMBL/GenBank/DDBJ whole genome shotgun (WGS) entry which is preliminary data.</text>
</comment>
<feature type="signal peptide" evidence="5">
    <location>
        <begin position="1"/>
        <end position="21"/>
    </location>
</feature>
<dbReference type="GO" id="GO:0046872">
    <property type="term" value="F:metal ion binding"/>
    <property type="evidence" value="ECO:0007669"/>
    <property type="project" value="UniProtKB-KW"/>
</dbReference>
<dbReference type="Pfam" id="PF13531">
    <property type="entry name" value="SBP_bac_11"/>
    <property type="match status" value="1"/>
</dbReference>